<feature type="transmembrane region" description="Helical" evidence="1">
    <location>
        <begin position="238"/>
        <end position="261"/>
    </location>
</feature>
<keyword evidence="1" id="KW-1133">Transmembrane helix</keyword>
<feature type="transmembrane region" description="Helical" evidence="1">
    <location>
        <begin position="88"/>
        <end position="108"/>
    </location>
</feature>
<evidence type="ECO:0000313" key="2">
    <source>
        <dbReference type="EMBL" id="CAD5228073.1"/>
    </source>
</evidence>
<evidence type="ECO:0000313" key="3">
    <source>
        <dbReference type="Proteomes" id="UP000095284"/>
    </source>
</evidence>
<feature type="transmembrane region" description="Helical" evidence="1">
    <location>
        <begin position="46"/>
        <end position="68"/>
    </location>
</feature>
<organism evidence="3 5">
    <name type="scientific">Bursaphelenchus xylophilus</name>
    <name type="common">Pinewood nematode worm</name>
    <name type="synonym">Aphelenchoides xylophilus</name>
    <dbReference type="NCBI Taxonomy" id="6326"/>
    <lineage>
        <taxon>Eukaryota</taxon>
        <taxon>Metazoa</taxon>
        <taxon>Ecdysozoa</taxon>
        <taxon>Nematoda</taxon>
        <taxon>Chromadorea</taxon>
        <taxon>Rhabditida</taxon>
        <taxon>Tylenchina</taxon>
        <taxon>Tylenchomorpha</taxon>
        <taxon>Aphelenchoidea</taxon>
        <taxon>Aphelenchoididae</taxon>
        <taxon>Bursaphelenchus</taxon>
    </lineage>
</organism>
<feature type="transmembrane region" description="Helical" evidence="1">
    <location>
        <begin position="188"/>
        <end position="210"/>
    </location>
</feature>
<reference evidence="5" key="1">
    <citation type="submission" date="2016-11" db="UniProtKB">
        <authorList>
            <consortium name="WormBaseParasite"/>
        </authorList>
    </citation>
    <scope>IDENTIFICATION</scope>
</reference>
<name>A0A1I7RMI0_BURXY</name>
<accession>A0A1I7RMI0</accession>
<feature type="transmembrane region" description="Helical" evidence="1">
    <location>
        <begin position="129"/>
        <end position="151"/>
    </location>
</feature>
<dbReference type="Proteomes" id="UP000582659">
    <property type="component" value="Unassembled WGS sequence"/>
</dbReference>
<dbReference type="eggNOG" id="ENOG502T1PX">
    <property type="taxonomic scope" value="Eukaryota"/>
</dbReference>
<proteinExistence type="predicted"/>
<reference evidence="2" key="2">
    <citation type="submission" date="2020-09" db="EMBL/GenBank/DDBJ databases">
        <authorList>
            <person name="Kikuchi T."/>
        </authorList>
    </citation>
    <scope>NUCLEOTIDE SEQUENCE</scope>
    <source>
        <strain evidence="2">Ka4C1</strain>
    </source>
</reference>
<sequence>MVDYHAFHLAAEATFSILAISCSLYIIFLAMYRTKNKAVKVYSQMLVMNACVDLGYSLCNLIGLPIFYIYDGLFFLSAGNPLLKDLPWSANIVTSFQGFLIYVSVVIIPIQFMYRYSVITNKPYTSPQLIRIFMIGITYPLFHGILCFYTFKEPSPEFDKIFIGDPVIGSLGYIPPYRVGDCANSKLMAVHMSNCMVMTVASYIVIMIVYQRTREAFIRMEPQMTEQTKKVQKQMERVIFIQAVFPIVVLFIPGTVLPIASLLKINVTMMGEFVAIMHTTPVFNSFSVVLCVPTYRRTFLSIFCRPKFVNPGSSNNKNTHTNTDSDVVF</sequence>
<dbReference type="PANTHER" id="PTHR22943:SF248">
    <property type="entry name" value="SEVEN TM RECEPTOR"/>
    <property type="match status" value="1"/>
</dbReference>
<dbReference type="Proteomes" id="UP000095284">
    <property type="component" value="Unplaced"/>
</dbReference>
<keyword evidence="1" id="KW-0812">Transmembrane</keyword>
<evidence type="ECO:0000256" key="1">
    <source>
        <dbReference type="SAM" id="Phobius"/>
    </source>
</evidence>
<dbReference type="Pfam" id="PF10326">
    <property type="entry name" value="7TM_GPCR_Str"/>
    <property type="match status" value="2"/>
</dbReference>
<keyword evidence="4" id="KW-1185">Reference proteome</keyword>
<dbReference type="InterPro" id="IPR019428">
    <property type="entry name" value="7TM_GPCR_serpentine_rcpt_Str"/>
</dbReference>
<gene>
    <name evidence="2" type="ORF">BXYJ_LOCUS10262</name>
</gene>
<dbReference type="WBParaSite" id="BXY_0191500.1">
    <property type="protein sequence ID" value="BXY_0191500.1"/>
    <property type="gene ID" value="BXY_0191500"/>
</dbReference>
<dbReference type="PANTHER" id="PTHR22943">
    <property type="entry name" value="7-TRANSMEMBRANE DOMAIN RECEPTOR C.ELEGANS"/>
    <property type="match status" value="1"/>
</dbReference>
<protein>
    <submittedName>
        <fullName evidence="2">(pine wood nematode) hypothetical protein</fullName>
    </submittedName>
</protein>
<evidence type="ECO:0000313" key="5">
    <source>
        <dbReference type="WBParaSite" id="BXY_0191500.1"/>
    </source>
</evidence>
<dbReference type="EMBL" id="CAJFDI010000004">
    <property type="protein sequence ID" value="CAD5228073.1"/>
    <property type="molecule type" value="Genomic_DNA"/>
</dbReference>
<evidence type="ECO:0000313" key="4">
    <source>
        <dbReference type="Proteomes" id="UP000659654"/>
    </source>
</evidence>
<dbReference type="AlphaFoldDB" id="A0A1I7RMI0"/>
<dbReference type="SUPFAM" id="SSF81321">
    <property type="entry name" value="Family A G protein-coupled receptor-like"/>
    <property type="match status" value="1"/>
</dbReference>
<feature type="transmembrane region" description="Helical" evidence="1">
    <location>
        <begin position="273"/>
        <end position="295"/>
    </location>
</feature>
<dbReference type="EMBL" id="CAJFCV020000004">
    <property type="protein sequence ID" value="CAG9118511.1"/>
    <property type="molecule type" value="Genomic_DNA"/>
</dbReference>
<dbReference type="Proteomes" id="UP000659654">
    <property type="component" value="Unassembled WGS sequence"/>
</dbReference>
<feature type="transmembrane region" description="Helical" evidence="1">
    <location>
        <begin position="13"/>
        <end position="34"/>
    </location>
</feature>
<keyword evidence="1" id="KW-0472">Membrane</keyword>
<dbReference type="OrthoDB" id="5792434at2759"/>